<dbReference type="Proteomes" id="UP001209666">
    <property type="component" value="Unassembled WGS sequence"/>
</dbReference>
<keyword evidence="1 4" id="KW-0378">Hydrolase</keyword>
<reference evidence="4" key="2">
    <citation type="submission" date="2021-10" db="EMBL/GenBank/DDBJ databases">
        <title>Anaerobic single-cell dispensing facilitates the cultivation of human gut bacteria.</title>
        <authorList>
            <person name="Afrizal A."/>
        </authorList>
    </citation>
    <scope>NUCLEOTIDE SEQUENCE</scope>
    <source>
        <strain evidence="4">CLA-AA-H204</strain>
    </source>
</reference>
<dbReference type="Proteomes" id="UP001198893">
    <property type="component" value="Unassembled WGS sequence"/>
</dbReference>
<evidence type="ECO:0000313" key="4">
    <source>
        <dbReference type="EMBL" id="MCC2242181.1"/>
    </source>
</evidence>
<dbReference type="Gene3D" id="3.40.50.1820">
    <property type="entry name" value="alpha/beta hydrolase"/>
    <property type="match status" value="1"/>
</dbReference>
<dbReference type="PANTHER" id="PTHR43798:SF31">
    <property type="entry name" value="AB HYDROLASE SUPERFAMILY PROTEIN YCLE"/>
    <property type="match status" value="1"/>
</dbReference>
<evidence type="ECO:0000313" key="6">
    <source>
        <dbReference type="Proteomes" id="UP001198893"/>
    </source>
</evidence>
<dbReference type="InterPro" id="IPR013595">
    <property type="entry name" value="Pept_S33_TAP-like_C"/>
</dbReference>
<dbReference type="PANTHER" id="PTHR43798">
    <property type="entry name" value="MONOACYLGLYCEROL LIPASE"/>
    <property type="match status" value="1"/>
</dbReference>
<accession>A0AAW4WBN1</accession>
<evidence type="ECO:0000259" key="3">
    <source>
        <dbReference type="Pfam" id="PF08386"/>
    </source>
</evidence>
<sequence length="219" mass="24706">MYIQLNGQILYYEKYGEGQPFLLVHGNGETHEIFDVLIPELAEHYTVYAIDSRGHGLSASPKELHYMDMADDMAAFIDALELKAPLFYGFSDGGIVGLLLASKYPDKLSKLMISGANLTPKDIKGRDYRRIRRECKKNPNPFSTMMLNEPDIQPVDLHKIKIPTLVLAGEKDLIKKKVTKKIAENIEHATLVIVPGEGHGSYIEHSDKLYPLLYSFLNK</sequence>
<dbReference type="GO" id="GO:0016787">
    <property type="term" value="F:hydrolase activity"/>
    <property type="evidence" value="ECO:0007669"/>
    <property type="project" value="UniProtKB-KW"/>
</dbReference>
<dbReference type="GO" id="GO:0016020">
    <property type="term" value="C:membrane"/>
    <property type="evidence" value="ECO:0007669"/>
    <property type="project" value="TreeGrafter"/>
</dbReference>
<dbReference type="AlphaFoldDB" id="A0AAW4WBN1"/>
<proteinExistence type="predicted"/>
<name>A0AAW4WBN1_9FIRM</name>
<dbReference type="Pfam" id="PF00561">
    <property type="entry name" value="Abhydrolase_1"/>
    <property type="match status" value="1"/>
</dbReference>
<reference evidence="5" key="3">
    <citation type="submission" date="2022-09" db="EMBL/GenBank/DDBJ databases">
        <authorList>
            <person name="Hitch T.C.A."/>
        </authorList>
    </citation>
    <scope>NUCLEOTIDE SEQUENCE</scope>
    <source>
        <strain evidence="5">Sanger_19</strain>
    </source>
</reference>
<evidence type="ECO:0000259" key="2">
    <source>
        <dbReference type="Pfam" id="PF00561"/>
    </source>
</evidence>
<dbReference type="Pfam" id="PF08386">
    <property type="entry name" value="Abhydrolase_4"/>
    <property type="match status" value="1"/>
</dbReference>
<dbReference type="EMBL" id="JAJEQW010000007">
    <property type="protein sequence ID" value="MCC2242181.1"/>
    <property type="molecule type" value="Genomic_DNA"/>
</dbReference>
<dbReference type="EMBL" id="JAOQKI010000018">
    <property type="protein sequence ID" value="MCU6717806.1"/>
    <property type="molecule type" value="Genomic_DNA"/>
</dbReference>
<gene>
    <name evidence="4" type="ORF">LKD47_07700</name>
    <name evidence="5" type="ORF">OCV43_11070</name>
</gene>
<evidence type="ECO:0000313" key="5">
    <source>
        <dbReference type="EMBL" id="MCU6717806.1"/>
    </source>
</evidence>
<organism evidence="4 6">
    <name type="scientific">Roseburia amylophila</name>
    <dbReference type="NCBI Taxonomy" id="2981794"/>
    <lineage>
        <taxon>Bacteria</taxon>
        <taxon>Bacillati</taxon>
        <taxon>Bacillota</taxon>
        <taxon>Clostridia</taxon>
        <taxon>Lachnospirales</taxon>
        <taxon>Lachnospiraceae</taxon>
        <taxon>Roseburia</taxon>
    </lineage>
</organism>
<dbReference type="RefSeq" id="WP_022242683.1">
    <property type="nucleotide sequence ID" value="NZ_JAJEQW010000007.1"/>
</dbReference>
<dbReference type="InterPro" id="IPR029058">
    <property type="entry name" value="AB_hydrolase_fold"/>
</dbReference>
<keyword evidence="7" id="KW-1185">Reference proteome</keyword>
<reference evidence="5 7" key="1">
    <citation type="journal article" date="2021" name="ISME Commun">
        <title>Automated analysis of genomic sequences facilitates high-throughput and comprehensive description of bacteria.</title>
        <authorList>
            <person name="Hitch T.C.A."/>
        </authorList>
    </citation>
    <scope>NUCLEOTIDE SEQUENCE [LARGE SCALE GENOMIC DNA]</scope>
    <source>
        <strain evidence="5 7">Sanger_19</strain>
    </source>
</reference>
<dbReference type="InterPro" id="IPR050266">
    <property type="entry name" value="AB_hydrolase_sf"/>
</dbReference>
<dbReference type="SUPFAM" id="SSF53474">
    <property type="entry name" value="alpha/beta-Hydrolases"/>
    <property type="match status" value="1"/>
</dbReference>
<dbReference type="InterPro" id="IPR000073">
    <property type="entry name" value="AB_hydrolase_1"/>
</dbReference>
<evidence type="ECO:0000313" key="7">
    <source>
        <dbReference type="Proteomes" id="UP001209666"/>
    </source>
</evidence>
<protein>
    <submittedName>
        <fullName evidence="4">Alpha/beta hydrolase</fullName>
    </submittedName>
</protein>
<comment type="caution">
    <text evidence="4">The sequence shown here is derived from an EMBL/GenBank/DDBJ whole genome shotgun (WGS) entry which is preliminary data.</text>
</comment>
<feature type="domain" description="Peptidase S33 tripeptidyl aminopeptidase-like C-terminal" evidence="3">
    <location>
        <begin position="158"/>
        <end position="210"/>
    </location>
</feature>
<evidence type="ECO:0000256" key="1">
    <source>
        <dbReference type="ARBA" id="ARBA00022801"/>
    </source>
</evidence>
<feature type="domain" description="AB hydrolase-1" evidence="2">
    <location>
        <begin position="20"/>
        <end position="119"/>
    </location>
</feature>